<evidence type="ECO:0000313" key="1">
    <source>
        <dbReference type="EMBL" id="KAK7282555.1"/>
    </source>
</evidence>
<dbReference type="Proteomes" id="UP001372338">
    <property type="component" value="Unassembled WGS sequence"/>
</dbReference>
<proteinExistence type="predicted"/>
<protein>
    <submittedName>
        <fullName evidence="1">Uncharacterized protein</fullName>
    </submittedName>
</protein>
<gene>
    <name evidence="1" type="ORF">RIF29_11444</name>
</gene>
<dbReference type="EMBL" id="JAYWIO010000002">
    <property type="protein sequence ID" value="KAK7282555.1"/>
    <property type="molecule type" value="Genomic_DNA"/>
</dbReference>
<accession>A0AAN9IM32</accession>
<sequence>MLCQDNLNLFIKGPSIPGKCRFLAIRESFYLPGMIIEVSNDGLSVLELKYKDSVMSAVINLKDKISDFRKEQLMELVISQVELKTCKF</sequence>
<name>A0AAN9IM32_CROPI</name>
<reference evidence="1 2" key="1">
    <citation type="submission" date="2024-01" db="EMBL/GenBank/DDBJ databases">
        <title>The genomes of 5 underutilized Papilionoideae crops provide insights into root nodulation and disease resistanc.</title>
        <authorList>
            <person name="Yuan L."/>
        </authorList>
    </citation>
    <scope>NUCLEOTIDE SEQUENCE [LARGE SCALE GENOMIC DNA]</scope>
    <source>
        <strain evidence="1">ZHUSHIDOU_FW_LH</strain>
        <tissue evidence="1">Leaf</tissue>
    </source>
</reference>
<comment type="caution">
    <text evidence="1">The sequence shown here is derived from an EMBL/GenBank/DDBJ whole genome shotgun (WGS) entry which is preliminary data.</text>
</comment>
<evidence type="ECO:0000313" key="2">
    <source>
        <dbReference type="Proteomes" id="UP001372338"/>
    </source>
</evidence>
<keyword evidence="2" id="KW-1185">Reference proteome</keyword>
<organism evidence="1 2">
    <name type="scientific">Crotalaria pallida</name>
    <name type="common">Smooth rattlebox</name>
    <name type="synonym">Crotalaria striata</name>
    <dbReference type="NCBI Taxonomy" id="3830"/>
    <lineage>
        <taxon>Eukaryota</taxon>
        <taxon>Viridiplantae</taxon>
        <taxon>Streptophyta</taxon>
        <taxon>Embryophyta</taxon>
        <taxon>Tracheophyta</taxon>
        <taxon>Spermatophyta</taxon>
        <taxon>Magnoliopsida</taxon>
        <taxon>eudicotyledons</taxon>
        <taxon>Gunneridae</taxon>
        <taxon>Pentapetalae</taxon>
        <taxon>rosids</taxon>
        <taxon>fabids</taxon>
        <taxon>Fabales</taxon>
        <taxon>Fabaceae</taxon>
        <taxon>Papilionoideae</taxon>
        <taxon>50 kb inversion clade</taxon>
        <taxon>genistoids sensu lato</taxon>
        <taxon>core genistoids</taxon>
        <taxon>Crotalarieae</taxon>
        <taxon>Crotalaria</taxon>
    </lineage>
</organism>
<dbReference type="AlphaFoldDB" id="A0AAN9IM32"/>